<gene>
    <name evidence="3" type="ORF">PT015_07205</name>
</gene>
<accession>A0ABY8W289</accession>
<dbReference type="Gene3D" id="3.30.70.1230">
    <property type="entry name" value="Nucleotide cyclase"/>
    <property type="match status" value="1"/>
</dbReference>
<dbReference type="RefSeq" id="WP_285189880.1">
    <property type="nucleotide sequence ID" value="NZ_CP126981.1"/>
</dbReference>
<evidence type="ECO:0000313" key="4">
    <source>
        <dbReference type="Proteomes" id="UP001236585"/>
    </source>
</evidence>
<dbReference type="CDD" id="cd07302">
    <property type="entry name" value="CHD"/>
    <property type="match status" value="1"/>
</dbReference>
<dbReference type="Proteomes" id="UP001236585">
    <property type="component" value="Chromosome"/>
</dbReference>
<comment type="similarity">
    <text evidence="1">Belongs to the adenylyl cyclase class-3 family.</text>
</comment>
<dbReference type="InterPro" id="IPR029787">
    <property type="entry name" value="Nucleotide_cyclase"/>
</dbReference>
<dbReference type="InterPro" id="IPR032026">
    <property type="entry name" value="Ad_Cy_reg"/>
</dbReference>
<proteinExistence type="inferred from homology"/>
<dbReference type="SUPFAM" id="SSF55073">
    <property type="entry name" value="Nucleotide cyclase"/>
    <property type="match status" value="1"/>
</dbReference>
<dbReference type="InterPro" id="IPR050697">
    <property type="entry name" value="Adenylyl/Guanylyl_Cyclase_3/4"/>
</dbReference>
<dbReference type="PROSITE" id="PS50125">
    <property type="entry name" value="GUANYLATE_CYCLASE_2"/>
    <property type="match status" value="1"/>
</dbReference>
<dbReference type="Pfam" id="PF16701">
    <property type="entry name" value="Ad_Cy_reg"/>
    <property type="match status" value="1"/>
</dbReference>
<dbReference type="EMBL" id="CP126981">
    <property type="protein sequence ID" value="WIM89226.1"/>
    <property type="molecule type" value="Genomic_DNA"/>
</dbReference>
<dbReference type="InterPro" id="IPR001054">
    <property type="entry name" value="A/G_cyclase"/>
</dbReference>
<dbReference type="PANTHER" id="PTHR43081:SF1">
    <property type="entry name" value="ADENYLATE CYCLASE, TERMINAL-DIFFERENTIATION SPECIFIC"/>
    <property type="match status" value="1"/>
</dbReference>
<dbReference type="Pfam" id="PF00211">
    <property type="entry name" value="Guanylate_cyc"/>
    <property type="match status" value="1"/>
</dbReference>
<dbReference type="PANTHER" id="PTHR43081">
    <property type="entry name" value="ADENYLATE CYCLASE, TERMINAL-DIFFERENTIATION SPECIFIC-RELATED"/>
    <property type="match status" value="1"/>
</dbReference>
<evidence type="ECO:0000259" key="2">
    <source>
        <dbReference type="PROSITE" id="PS50125"/>
    </source>
</evidence>
<evidence type="ECO:0000256" key="1">
    <source>
        <dbReference type="ARBA" id="ARBA00005381"/>
    </source>
</evidence>
<name>A0ABY8W289_9MYCO</name>
<keyword evidence="4" id="KW-1185">Reference proteome</keyword>
<reference evidence="3 4" key="1">
    <citation type="journal article" date="2023" name="Microbiol. Resour. Announc.">
        <title>Complete Genome Sequence of Mycobacterium wuenschmanii, a novel Nontuberculous Mycobacterium Isolated from a captive population of Amazon Milk Frogs.</title>
        <authorList>
            <person name="Hicks J."/>
            <person name="Zeineldin M."/>
            <person name="Ward H."/>
            <person name="Wuenschmann A."/>
            <person name="Camp P."/>
            <person name="Farrell D."/>
            <person name="Lehman K."/>
            <person name="Thacker T."/>
            <person name="Cuthbert E."/>
        </authorList>
    </citation>
    <scope>NUCLEOTIDE SEQUENCE [LARGE SCALE GENOMIC DNA]</scope>
    <source>
        <strain evidence="3 4">Wuenschmanii</strain>
    </source>
</reference>
<evidence type="ECO:0000313" key="3">
    <source>
        <dbReference type="EMBL" id="WIM89226.1"/>
    </source>
</evidence>
<sequence>MVESLDFEAIEAAGIAEPRERADLLEYLAGLGFSVAEMAEAERNGRLFGLAGDVLLRSGPPDYSLRDAAESIGVSVQDVVYGWSMLGLTVADPDTPMLSQADVDSLATWIAMRRDMGDDAADGFLRVLGASVARLAEAASSMIRTSTPEMWLGYSGDERATAQAYRGAAAFVPRIGAMIDAIHRHHLVSTRTFIEGMARGPTAGLECGVGFADLSGFTALTQALTPAELSALLNEFGATVSDIVHADGGRIVKFIGDAVMWVSSDPERLARAALDLVDHPRAREEGLQVRAGLGFGEILTLSGDYFGNAVNLAARLVAAAAPGQILITEDVYKRIPDWPVVEQEPLQLKGFDAPVVAYELGRSAG</sequence>
<feature type="domain" description="Guanylate cyclase" evidence="2">
    <location>
        <begin position="208"/>
        <end position="317"/>
    </location>
</feature>
<organism evidence="3 4">
    <name type="scientific">Candidatus Mycobacterium wuenschmannii</name>
    <dbReference type="NCBI Taxonomy" id="3027808"/>
    <lineage>
        <taxon>Bacteria</taxon>
        <taxon>Bacillati</taxon>
        <taxon>Actinomycetota</taxon>
        <taxon>Actinomycetes</taxon>
        <taxon>Mycobacteriales</taxon>
        <taxon>Mycobacteriaceae</taxon>
        <taxon>Mycobacterium</taxon>
    </lineage>
</organism>
<dbReference type="SMART" id="SM00044">
    <property type="entry name" value="CYCc"/>
    <property type="match status" value="1"/>
</dbReference>
<protein>
    <submittedName>
        <fullName evidence="3">Adenylate/guanylate cyclase domain-containing protein</fullName>
    </submittedName>
</protein>